<dbReference type="AlphaFoldDB" id="A0A2C9ZZT5"/>
<evidence type="ECO:0000256" key="1">
    <source>
        <dbReference type="SAM" id="Phobius"/>
    </source>
</evidence>
<feature type="transmembrane region" description="Helical" evidence="1">
    <location>
        <begin position="35"/>
        <end position="53"/>
    </location>
</feature>
<gene>
    <name evidence="3" type="ORF">B1199_19335</name>
</gene>
<reference evidence="3 4" key="1">
    <citation type="submission" date="2017-02" db="EMBL/GenBank/DDBJ databases">
        <title>Pseudoalteromonas ulvae TC14 Genome.</title>
        <authorList>
            <person name="Molmeret M."/>
        </authorList>
    </citation>
    <scope>NUCLEOTIDE SEQUENCE [LARGE SCALE GENOMIC DNA]</scope>
    <source>
        <strain evidence="3">TC14</strain>
    </source>
</reference>
<dbReference type="PANTHER" id="PTHR36927:SF3">
    <property type="entry name" value="GLUCANS BIOSYNTHESIS PROTEIN C"/>
    <property type="match status" value="1"/>
</dbReference>
<keyword evidence="1" id="KW-0472">Membrane</keyword>
<dbReference type="InterPro" id="IPR050623">
    <property type="entry name" value="Glucan_succinyl_AcylTrfase"/>
</dbReference>
<accession>A0A2C9ZZT5</accession>
<feature type="transmembrane region" description="Helical" evidence="1">
    <location>
        <begin position="180"/>
        <end position="199"/>
    </location>
</feature>
<keyword evidence="1" id="KW-0812">Transmembrane</keyword>
<feature type="transmembrane region" description="Helical" evidence="1">
    <location>
        <begin position="365"/>
        <end position="386"/>
    </location>
</feature>
<feature type="domain" description="Acyltransferase 3" evidence="2">
    <location>
        <begin position="31"/>
        <end position="379"/>
    </location>
</feature>
<organism evidence="3 4">
    <name type="scientific">Pseudoalteromonas ulvae</name>
    <dbReference type="NCBI Taxonomy" id="107327"/>
    <lineage>
        <taxon>Bacteria</taxon>
        <taxon>Pseudomonadati</taxon>
        <taxon>Pseudomonadota</taxon>
        <taxon>Gammaproteobacteria</taxon>
        <taxon>Alteromonadales</taxon>
        <taxon>Pseudoalteromonadaceae</taxon>
        <taxon>Pseudoalteromonas</taxon>
    </lineage>
</organism>
<feature type="transmembrane region" description="Helical" evidence="1">
    <location>
        <begin position="304"/>
        <end position="322"/>
    </location>
</feature>
<name>A0A2C9ZZT5_PSEDV</name>
<dbReference type="InterPro" id="IPR002656">
    <property type="entry name" value="Acyl_transf_3_dom"/>
</dbReference>
<keyword evidence="1" id="KW-1133">Transmembrane helix</keyword>
<protein>
    <recommendedName>
        <fullName evidence="2">Acyltransferase 3 domain-containing protein</fullName>
    </recommendedName>
</protein>
<feature type="transmembrane region" description="Helical" evidence="1">
    <location>
        <begin position="73"/>
        <end position="97"/>
    </location>
</feature>
<feature type="transmembrane region" description="Helical" evidence="1">
    <location>
        <begin position="211"/>
        <end position="228"/>
    </location>
</feature>
<feature type="transmembrane region" description="Helical" evidence="1">
    <location>
        <begin position="109"/>
        <end position="131"/>
    </location>
</feature>
<proteinExistence type="predicted"/>
<keyword evidence="4" id="KW-1185">Reference proteome</keyword>
<evidence type="ECO:0000313" key="4">
    <source>
        <dbReference type="Proteomes" id="UP000194841"/>
    </source>
</evidence>
<feature type="transmembrane region" description="Helical" evidence="1">
    <location>
        <begin position="234"/>
        <end position="251"/>
    </location>
</feature>
<sequence>MLVNSVIGLQKFVSPWRQVFSKTEISPPRRYELDWLRVLAFGMLIFYHTGMLYSQNWGFHFKSQYLSLNVENAMLLLSPWRMALIWFISGAALRFIVARSSFTHFITSRSILILLPLLAGVWLIVPVQLYAEMSQKSGLNLCFWQFYRAFFDLSHPIFSHYQAGIWPHVDVNHLWYLRSLWQFTLLLVLILPLLHLSKVQALITHLCEQSPLIIFMVLLLPLCALKLSWPSETFRYPMGALFLLYGYLLAWQSGFYSQLKRHWRTFLILFVVGYLLVIIGYHVIWQNPIAQQWKITSMDMLYTAQRLLGVMLMLALAQRFLNHDHPILTKLNSAVFPFYILHQSMIIGLAFWLTPLQLGPVWEPVVIICVTFFGCWLFFEIVRRIDIICPLFGIKPSQQYSAKQRRVVSWIGLLLISPLVLELLT</sequence>
<feature type="transmembrane region" description="Helical" evidence="1">
    <location>
        <begin position="263"/>
        <end position="284"/>
    </location>
</feature>
<feature type="transmembrane region" description="Helical" evidence="1">
    <location>
        <begin position="407"/>
        <end position="424"/>
    </location>
</feature>
<evidence type="ECO:0000313" key="3">
    <source>
        <dbReference type="EMBL" id="OUL56266.1"/>
    </source>
</evidence>
<feature type="transmembrane region" description="Helical" evidence="1">
    <location>
        <begin position="334"/>
        <end position="353"/>
    </location>
</feature>
<evidence type="ECO:0000259" key="2">
    <source>
        <dbReference type="Pfam" id="PF01757"/>
    </source>
</evidence>
<dbReference type="RefSeq" id="WP_086745778.1">
    <property type="nucleotide sequence ID" value="NZ_MWPV01000007.1"/>
</dbReference>
<dbReference type="EMBL" id="MWPV01000007">
    <property type="protein sequence ID" value="OUL56266.1"/>
    <property type="molecule type" value="Genomic_DNA"/>
</dbReference>
<comment type="caution">
    <text evidence="3">The sequence shown here is derived from an EMBL/GenBank/DDBJ whole genome shotgun (WGS) entry which is preliminary data.</text>
</comment>
<dbReference type="GO" id="GO:0016747">
    <property type="term" value="F:acyltransferase activity, transferring groups other than amino-acyl groups"/>
    <property type="evidence" value="ECO:0007669"/>
    <property type="project" value="InterPro"/>
</dbReference>
<dbReference type="OrthoDB" id="9809782at2"/>
<dbReference type="Proteomes" id="UP000194841">
    <property type="component" value="Unassembled WGS sequence"/>
</dbReference>
<dbReference type="PANTHER" id="PTHR36927">
    <property type="entry name" value="BLR4337 PROTEIN"/>
    <property type="match status" value="1"/>
</dbReference>
<dbReference type="Pfam" id="PF01757">
    <property type="entry name" value="Acyl_transf_3"/>
    <property type="match status" value="1"/>
</dbReference>